<evidence type="ECO:0000313" key="1">
    <source>
        <dbReference type="EMBL" id="CAG6577760.1"/>
    </source>
</evidence>
<sequence length="99" mass="10901">MKWNTLAKRKSLKCLKLPGVRICWRWTGTCSTRIPSAEPDATGSAKVSSGGPAKVRCSSVRPELRRISSTIGTSCFRTKGCTRIRRIPPGYRRSSKGTC</sequence>
<name>A0A8D8JPK9_CULPI</name>
<accession>A0A8D8JPK9</accession>
<reference evidence="1" key="1">
    <citation type="submission" date="2021-05" db="EMBL/GenBank/DDBJ databases">
        <authorList>
            <person name="Alioto T."/>
            <person name="Alioto T."/>
            <person name="Gomez Garrido J."/>
        </authorList>
    </citation>
    <scope>NUCLEOTIDE SEQUENCE</scope>
</reference>
<protein>
    <submittedName>
        <fullName evidence="1">(northern house mosquito) hypothetical protein</fullName>
    </submittedName>
</protein>
<organism evidence="1">
    <name type="scientific">Culex pipiens</name>
    <name type="common">House mosquito</name>
    <dbReference type="NCBI Taxonomy" id="7175"/>
    <lineage>
        <taxon>Eukaryota</taxon>
        <taxon>Metazoa</taxon>
        <taxon>Ecdysozoa</taxon>
        <taxon>Arthropoda</taxon>
        <taxon>Hexapoda</taxon>
        <taxon>Insecta</taxon>
        <taxon>Pterygota</taxon>
        <taxon>Neoptera</taxon>
        <taxon>Endopterygota</taxon>
        <taxon>Diptera</taxon>
        <taxon>Nematocera</taxon>
        <taxon>Culicoidea</taxon>
        <taxon>Culicidae</taxon>
        <taxon>Culicinae</taxon>
        <taxon>Culicini</taxon>
        <taxon>Culex</taxon>
        <taxon>Culex</taxon>
    </lineage>
</organism>
<dbReference type="EMBL" id="HBUE01192947">
    <property type="protein sequence ID" value="CAG6526049.1"/>
    <property type="molecule type" value="Transcribed_RNA"/>
</dbReference>
<dbReference type="EMBL" id="HBUE01298903">
    <property type="protein sequence ID" value="CAG6577760.1"/>
    <property type="molecule type" value="Transcribed_RNA"/>
</dbReference>
<proteinExistence type="predicted"/>
<dbReference type="AlphaFoldDB" id="A0A8D8JPK9"/>